<accession>A0A9Q5C7E1</accession>
<evidence type="ECO:0000256" key="1">
    <source>
        <dbReference type="SAM" id="Phobius"/>
    </source>
</evidence>
<name>A0A9Q5C7E1_LACHE</name>
<dbReference type="EMBL" id="WCHB01000106">
    <property type="protein sequence ID" value="NRO35705.1"/>
    <property type="molecule type" value="Genomic_DNA"/>
</dbReference>
<proteinExistence type="predicted"/>
<organism evidence="2 3">
    <name type="scientific">Lactobacillus helveticus</name>
    <name type="common">Lactobacillus suntoryeus</name>
    <dbReference type="NCBI Taxonomy" id="1587"/>
    <lineage>
        <taxon>Bacteria</taxon>
        <taxon>Bacillati</taxon>
        <taxon>Bacillota</taxon>
        <taxon>Bacilli</taxon>
        <taxon>Lactobacillales</taxon>
        <taxon>Lactobacillaceae</taxon>
        <taxon>Lactobacillus</taxon>
    </lineage>
</organism>
<evidence type="ECO:0008006" key="4">
    <source>
        <dbReference type="Google" id="ProtNLM"/>
    </source>
</evidence>
<gene>
    <name evidence="2" type="ORF">IMAU30003_01960</name>
</gene>
<feature type="transmembrane region" description="Helical" evidence="1">
    <location>
        <begin position="43"/>
        <end position="65"/>
    </location>
</feature>
<keyword evidence="1" id="KW-0472">Membrane</keyword>
<reference evidence="2" key="1">
    <citation type="submission" date="2019-09" db="EMBL/GenBank/DDBJ databases">
        <title>Comparative genomic analysis of Lactobacillus helveticus.</title>
        <authorList>
            <person name="Zhang H."/>
            <person name="Chen Y."/>
            <person name="Zhong Z."/>
        </authorList>
    </citation>
    <scope>NUCLEOTIDE SEQUENCE</scope>
    <source>
        <strain evidence="2">IMAU30003</strain>
    </source>
</reference>
<dbReference type="Proteomes" id="UP000651333">
    <property type="component" value="Unassembled WGS sequence"/>
</dbReference>
<dbReference type="AlphaFoldDB" id="A0A9Q5C7E1"/>
<keyword evidence="1" id="KW-0812">Transmembrane</keyword>
<evidence type="ECO:0000313" key="3">
    <source>
        <dbReference type="Proteomes" id="UP000651333"/>
    </source>
</evidence>
<evidence type="ECO:0000313" key="2">
    <source>
        <dbReference type="EMBL" id="NRO35705.1"/>
    </source>
</evidence>
<comment type="caution">
    <text evidence="2">The sequence shown here is derived from an EMBL/GenBank/DDBJ whole genome shotgun (WGS) entry which is preliminary data.</text>
</comment>
<keyword evidence="1" id="KW-1133">Transmembrane helix</keyword>
<protein>
    <recommendedName>
        <fullName evidence="4">Ubiquitin</fullName>
    </recommendedName>
</protein>
<sequence length="72" mass="8607">MKKIVLIFKVLLGLIPFLPLLVDAIFKTNIRTSIMNITMQWSLWLKISFLIMCILAYMYFWYALFKEIKDSL</sequence>